<evidence type="ECO:0000313" key="3">
    <source>
        <dbReference type="EMBL" id="MBU2692644.1"/>
    </source>
</evidence>
<dbReference type="GO" id="GO:0005829">
    <property type="term" value="C:cytosol"/>
    <property type="evidence" value="ECO:0007669"/>
    <property type="project" value="TreeGrafter"/>
</dbReference>
<proteinExistence type="predicted"/>
<dbReference type="GO" id="GO:0005524">
    <property type="term" value="F:ATP binding"/>
    <property type="evidence" value="ECO:0007669"/>
    <property type="project" value="UniProtKB-KW"/>
</dbReference>
<dbReference type="EMBL" id="JAHJDP010000097">
    <property type="protein sequence ID" value="MBU2692644.1"/>
    <property type="molecule type" value="Genomic_DNA"/>
</dbReference>
<dbReference type="InterPro" id="IPR027417">
    <property type="entry name" value="P-loop_NTPase"/>
</dbReference>
<comment type="caution">
    <text evidence="3">The sequence shown here is derived from an EMBL/GenBank/DDBJ whole genome shotgun (WGS) entry which is preliminary data.</text>
</comment>
<keyword evidence="1" id="KW-0547">Nucleotide-binding</keyword>
<dbReference type="PANTHER" id="PTHR43384:SF4">
    <property type="entry name" value="CELLULOSE BIOSYNTHESIS PROTEIN BCSQ-RELATED"/>
    <property type="match status" value="1"/>
</dbReference>
<keyword evidence="2" id="KW-0067">ATP-binding</keyword>
<dbReference type="Pfam" id="PF10609">
    <property type="entry name" value="ParA"/>
    <property type="match status" value="1"/>
</dbReference>
<evidence type="ECO:0000313" key="4">
    <source>
        <dbReference type="Proteomes" id="UP000777784"/>
    </source>
</evidence>
<dbReference type="Proteomes" id="UP000777784">
    <property type="component" value="Unassembled WGS sequence"/>
</dbReference>
<sequence>MELPRQTISIGGGKGGVGKSLVAISLAYWLGRLKKRVILMDGDFGGANLHTMLGNRMPEVTLEDFLLRRVENLEEVLQETFMPNVSLLAGGMDIPSLANPNFSRKTRILRAIDKLDTDFLLVDLGAGTNLTALDFFLASPRKIVVLRPQPTSVQNAYGFIKAALYRKISRILWPTPLRGLLDGSGDHPDESIPRSVEEIFEEVSSEIPESLPAITQAVESFHVDIILNMVRDPREKRIAEVIHEVCRQHLQIGSTTLGSIPFDMSCERWATRMNQGTFAQNAQDGALKSAYQIAYNLITQPEARDAAA</sequence>
<gene>
    <name evidence="3" type="ORF">KJ970_17145</name>
</gene>
<dbReference type="SUPFAM" id="SSF52540">
    <property type="entry name" value="P-loop containing nucleoside triphosphate hydrolases"/>
    <property type="match status" value="1"/>
</dbReference>
<dbReference type="PANTHER" id="PTHR43384">
    <property type="entry name" value="SEPTUM SITE-DETERMINING PROTEIN MIND HOMOLOG, CHLOROPLASTIC-RELATED"/>
    <property type="match status" value="1"/>
</dbReference>
<dbReference type="AlphaFoldDB" id="A0A948S2I3"/>
<name>A0A948S2I3_UNCEI</name>
<dbReference type="InterPro" id="IPR033756">
    <property type="entry name" value="YlxH/NBP35"/>
</dbReference>
<reference evidence="3" key="1">
    <citation type="submission" date="2021-05" db="EMBL/GenBank/DDBJ databases">
        <title>Energy efficiency and biological interactions define the core microbiome of deep oligotrophic groundwater.</title>
        <authorList>
            <person name="Mehrshad M."/>
            <person name="Lopez-Fernandez M."/>
            <person name="Bell E."/>
            <person name="Bernier-Latmani R."/>
            <person name="Bertilsson S."/>
            <person name="Dopson M."/>
        </authorList>
    </citation>
    <scope>NUCLEOTIDE SEQUENCE</scope>
    <source>
        <strain evidence="3">Modern_marine.mb.64</strain>
    </source>
</reference>
<protein>
    <submittedName>
        <fullName evidence="3">P-loop NTPase</fullName>
    </submittedName>
</protein>
<accession>A0A948S2I3</accession>
<dbReference type="GO" id="GO:0051782">
    <property type="term" value="P:negative regulation of cell division"/>
    <property type="evidence" value="ECO:0007669"/>
    <property type="project" value="TreeGrafter"/>
</dbReference>
<evidence type="ECO:0000256" key="1">
    <source>
        <dbReference type="ARBA" id="ARBA00022741"/>
    </source>
</evidence>
<dbReference type="GO" id="GO:0009898">
    <property type="term" value="C:cytoplasmic side of plasma membrane"/>
    <property type="evidence" value="ECO:0007669"/>
    <property type="project" value="TreeGrafter"/>
</dbReference>
<evidence type="ECO:0000256" key="2">
    <source>
        <dbReference type="ARBA" id="ARBA00022840"/>
    </source>
</evidence>
<dbReference type="InterPro" id="IPR050625">
    <property type="entry name" value="ParA/MinD_ATPase"/>
</dbReference>
<organism evidence="3 4">
    <name type="scientific">Eiseniibacteriota bacterium</name>
    <dbReference type="NCBI Taxonomy" id="2212470"/>
    <lineage>
        <taxon>Bacteria</taxon>
        <taxon>Candidatus Eiseniibacteriota</taxon>
    </lineage>
</organism>
<dbReference type="Gene3D" id="3.40.50.300">
    <property type="entry name" value="P-loop containing nucleotide triphosphate hydrolases"/>
    <property type="match status" value="1"/>
</dbReference>
<dbReference type="GO" id="GO:0016887">
    <property type="term" value="F:ATP hydrolysis activity"/>
    <property type="evidence" value="ECO:0007669"/>
    <property type="project" value="TreeGrafter"/>
</dbReference>